<keyword evidence="2" id="KW-0067">ATP-binding</keyword>
<evidence type="ECO:0000256" key="2">
    <source>
        <dbReference type="ARBA" id="ARBA00022806"/>
    </source>
</evidence>
<name>A0A1J1JHL2_PLAAG</name>
<keyword evidence="2" id="KW-0547">Nucleotide-binding</keyword>
<evidence type="ECO:0000256" key="1">
    <source>
        <dbReference type="ARBA" id="ARBA00022763"/>
    </source>
</evidence>
<keyword evidence="3" id="KW-0234">DNA repair</keyword>
<reference evidence="5" key="1">
    <citation type="submission" date="2015-09" db="EMBL/GenBank/DDBJ databases">
        <authorList>
            <person name="Jackson K.R."/>
            <person name="Lunt B.L."/>
            <person name="Fisher J.N.B."/>
            <person name="Gardner A.V."/>
            <person name="Bailey M.E."/>
            <person name="Deus L.M."/>
            <person name="Earl A.S."/>
            <person name="Gibby P.D."/>
            <person name="Hartmann K.A."/>
            <person name="Liu J.E."/>
            <person name="Manci A.M."/>
            <person name="Nielsen D.A."/>
            <person name="Solomon M.B."/>
            <person name="Breakwell D.P."/>
            <person name="Burnett S.H."/>
            <person name="Grose J.H."/>
        </authorList>
    </citation>
    <scope>NUCLEOTIDE SEQUENCE</scope>
    <source>
        <strain evidence="5">7805</strain>
    </source>
</reference>
<dbReference type="Pfam" id="PF12705">
    <property type="entry name" value="PDDEXK_1"/>
    <property type="match status" value="1"/>
</dbReference>
<evidence type="ECO:0000256" key="3">
    <source>
        <dbReference type="ARBA" id="ARBA00023204"/>
    </source>
</evidence>
<keyword evidence="2" id="KW-0378">Hydrolase</keyword>
<gene>
    <name evidence="5" type="ORF">PLAM_3018</name>
</gene>
<evidence type="ECO:0000313" key="5">
    <source>
        <dbReference type="EMBL" id="CUM60984.1"/>
    </source>
</evidence>
<protein>
    <recommendedName>
        <fullName evidence="4">PD-(D/E)XK endonuclease-like domain-containing protein</fullName>
    </recommendedName>
</protein>
<proteinExistence type="predicted"/>
<organism evidence="5">
    <name type="scientific">Planktothrix agardhii</name>
    <name type="common">Oscillatoria agardhii</name>
    <dbReference type="NCBI Taxonomy" id="1160"/>
    <lineage>
        <taxon>Bacteria</taxon>
        <taxon>Bacillati</taxon>
        <taxon>Cyanobacteriota</taxon>
        <taxon>Cyanophyceae</taxon>
        <taxon>Oscillatoriophycideae</taxon>
        <taxon>Oscillatoriales</taxon>
        <taxon>Microcoleaceae</taxon>
        <taxon>Planktothrix</taxon>
    </lineage>
</organism>
<dbReference type="EMBL" id="LO018304">
    <property type="protein sequence ID" value="CUM60984.1"/>
    <property type="molecule type" value="Genomic_DNA"/>
</dbReference>
<dbReference type="RefSeq" id="WP_254034423.1">
    <property type="nucleotide sequence ID" value="NZ_LR882950.1"/>
</dbReference>
<dbReference type="InterPro" id="IPR038726">
    <property type="entry name" value="PDDEXK_AddAB-type"/>
</dbReference>
<dbReference type="GO" id="GO:0004386">
    <property type="term" value="F:helicase activity"/>
    <property type="evidence" value="ECO:0007669"/>
    <property type="project" value="UniProtKB-KW"/>
</dbReference>
<dbReference type="Gene3D" id="3.90.320.10">
    <property type="match status" value="1"/>
</dbReference>
<accession>A0A1J1JHL2</accession>
<dbReference type="AlphaFoldDB" id="A0A1J1JHL2"/>
<evidence type="ECO:0000259" key="4">
    <source>
        <dbReference type="Pfam" id="PF12705"/>
    </source>
</evidence>
<sequence length="206" mass="24181">MQPRFKYYSWVTRLAEMLTDDKKCHYAQALMTQYQVEKKPSNYDSSEHDEMVLERARQLQAEGYKVYVEEENSFKYHGKYFPICVGGRPDLRPMKGNQLIVEDCKSGRRKHSHRMQVLLYMFLLPFAPETKALYQGKIPHGRIIYQDGIVDIYPEEVNAEFQQKLRNVIATLCNSTLPQATPNKWECRYCPIPHSHCPAYYSSEIA</sequence>
<keyword evidence="2" id="KW-0347">Helicase</keyword>
<keyword evidence="1" id="KW-0227">DNA damage</keyword>
<dbReference type="InterPro" id="IPR011604">
    <property type="entry name" value="PDDEXK-like_dom_sf"/>
</dbReference>
<feature type="domain" description="PD-(D/E)XK endonuclease-like" evidence="4">
    <location>
        <begin position="42"/>
        <end position="193"/>
    </location>
</feature>
<dbReference type="GO" id="GO:0006281">
    <property type="term" value="P:DNA repair"/>
    <property type="evidence" value="ECO:0007669"/>
    <property type="project" value="UniProtKB-KW"/>
</dbReference>